<evidence type="ECO:0000313" key="9">
    <source>
        <dbReference type="Proteomes" id="UP000185003"/>
    </source>
</evidence>
<dbReference type="Proteomes" id="UP000185003">
    <property type="component" value="Unassembled WGS sequence"/>
</dbReference>
<proteinExistence type="inferred from homology"/>
<dbReference type="SUPFAM" id="SSF48452">
    <property type="entry name" value="TPR-like"/>
    <property type="match status" value="1"/>
</dbReference>
<dbReference type="OrthoDB" id="9794888at2"/>
<comment type="subcellular location">
    <subcellularLocation>
        <location evidence="1">Cell outer membrane</location>
    </subcellularLocation>
</comment>
<feature type="signal peptide" evidence="6">
    <location>
        <begin position="1"/>
        <end position="22"/>
    </location>
</feature>
<evidence type="ECO:0000256" key="3">
    <source>
        <dbReference type="ARBA" id="ARBA00022729"/>
    </source>
</evidence>
<feature type="chain" id="PRO_5013246756" evidence="6">
    <location>
        <begin position="23"/>
        <end position="432"/>
    </location>
</feature>
<dbReference type="EMBL" id="FSRA01000001">
    <property type="protein sequence ID" value="SIN64588.1"/>
    <property type="molecule type" value="Genomic_DNA"/>
</dbReference>
<gene>
    <name evidence="8" type="ORF">SAMN04488055_0089</name>
</gene>
<dbReference type="STRING" id="536979.SAMN04488055_0089"/>
<dbReference type="RefSeq" id="WP_074237174.1">
    <property type="nucleotide sequence ID" value="NZ_FSRA01000001.1"/>
</dbReference>
<dbReference type="AlphaFoldDB" id="A0A1N6D1B2"/>
<evidence type="ECO:0000256" key="4">
    <source>
        <dbReference type="ARBA" id="ARBA00023136"/>
    </source>
</evidence>
<evidence type="ECO:0000259" key="7">
    <source>
        <dbReference type="Pfam" id="PF07980"/>
    </source>
</evidence>
<dbReference type="InterPro" id="IPR012944">
    <property type="entry name" value="SusD_RagB_dom"/>
</dbReference>
<dbReference type="GO" id="GO:0009279">
    <property type="term" value="C:cell outer membrane"/>
    <property type="evidence" value="ECO:0007669"/>
    <property type="project" value="UniProtKB-SubCell"/>
</dbReference>
<accession>A0A1N6D1B2</accession>
<keyword evidence="5" id="KW-0998">Cell outer membrane</keyword>
<evidence type="ECO:0000313" key="8">
    <source>
        <dbReference type="EMBL" id="SIN64588.1"/>
    </source>
</evidence>
<organism evidence="8 9">
    <name type="scientific">Chitinophaga niabensis</name>
    <dbReference type="NCBI Taxonomy" id="536979"/>
    <lineage>
        <taxon>Bacteria</taxon>
        <taxon>Pseudomonadati</taxon>
        <taxon>Bacteroidota</taxon>
        <taxon>Chitinophagia</taxon>
        <taxon>Chitinophagales</taxon>
        <taxon>Chitinophagaceae</taxon>
        <taxon>Chitinophaga</taxon>
    </lineage>
</organism>
<name>A0A1N6D1B2_9BACT</name>
<dbReference type="CDD" id="cd08977">
    <property type="entry name" value="SusD"/>
    <property type="match status" value="1"/>
</dbReference>
<keyword evidence="9" id="KW-1185">Reference proteome</keyword>
<evidence type="ECO:0000256" key="1">
    <source>
        <dbReference type="ARBA" id="ARBA00004442"/>
    </source>
</evidence>
<evidence type="ECO:0000256" key="2">
    <source>
        <dbReference type="ARBA" id="ARBA00006275"/>
    </source>
</evidence>
<sequence>MKHRIKLLIICIALLGPLACQKGEIPNLNTPVVGDLVRKATKEQLATLVVGLESGTRLSIATYYDGVSILGREVYRFSGSEPRWTTEMMGTGELDNNTFYTTNPWTSRYRVVRQGNILIDAATNSVVLTAEEKKGYIGFAKTIMAYQLLMNLNMTYSNGIRTDVKDPEKLGPFKPNPEALADIAALLDEAKADLTGSAIIFPLSSGFTGFKTAAGLIQFNRALAARVAVYRSLWPAALTALNESFFDLNGSFTRGISHEFSGSSGDLLNPLFLPQNSPGEKRLAHPSYATDITPGDDRISKATLRADAPTLDNLTSNRDVWIVTTNTSFFPIIRNEELILIYAEAKIQSNAIPDGIVALNRIRIGHNLPPYAGAVTPAALITEMLRQRRFSLFAEGHRWVDMRRYNRLAELPNTRPGDKVWDKYPIPLTEAN</sequence>
<dbReference type="Pfam" id="PF07980">
    <property type="entry name" value="SusD_RagB"/>
    <property type="match status" value="1"/>
</dbReference>
<evidence type="ECO:0000256" key="6">
    <source>
        <dbReference type="SAM" id="SignalP"/>
    </source>
</evidence>
<reference evidence="8 9" key="1">
    <citation type="submission" date="2016-11" db="EMBL/GenBank/DDBJ databases">
        <authorList>
            <person name="Jaros S."/>
            <person name="Januszkiewicz K."/>
            <person name="Wedrychowicz H."/>
        </authorList>
    </citation>
    <scope>NUCLEOTIDE SEQUENCE [LARGE SCALE GENOMIC DNA]</scope>
    <source>
        <strain evidence="8 9">DSM 24787</strain>
    </source>
</reference>
<protein>
    <submittedName>
        <fullName evidence="8">SusD family protein</fullName>
    </submittedName>
</protein>
<keyword evidence="3 6" id="KW-0732">Signal</keyword>
<feature type="domain" description="RagB/SusD" evidence="7">
    <location>
        <begin position="321"/>
        <end position="407"/>
    </location>
</feature>
<comment type="similarity">
    <text evidence="2">Belongs to the SusD family.</text>
</comment>
<keyword evidence="4" id="KW-0472">Membrane</keyword>
<dbReference type="Gene3D" id="1.25.40.390">
    <property type="match status" value="2"/>
</dbReference>
<dbReference type="InterPro" id="IPR011990">
    <property type="entry name" value="TPR-like_helical_dom_sf"/>
</dbReference>
<evidence type="ECO:0000256" key="5">
    <source>
        <dbReference type="ARBA" id="ARBA00023237"/>
    </source>
</evidence>